<accession>A0A016SGL1</accession>
<evidence type="ECO:0000313" key="3">
    <source>
        <dbReference type="Proteomes" id="UP000024635"/>
    </source>
</evidence>
<evidence type="ECO:0000313" key="2">
    <source>
        <dbReference type="EMBL" id="EYB89434.1"/>
    </source>
</evidence>
<reference evidence="3" key="1">
    <citation type="journal article" date="2015" name="Nat. Genet.">
        <title>The genome and transcriptome of the zoonotic hookworm Ancylostoma ceylanicum identify infection-specific gene families.</title>
        <authorList>
            <person name="Schwarz E.M."/>
            <person name="Hu Y."/>
            <person name="Antoshechkin I."/>
            <person name="Miller M.M."/>
            <person name="Sternberg P.W."/>
            <person name="Aroian R.V."/>
        </authorList>
    </citation>
    <scope>NUCLEOTIDE SEQUENCE</scope>
    <source>
        <strain evidence="3">HY135</strain>
    </source>
</reference>
<name>A0A016SGL1_9BILA</name>
<dbReference type="EMBL" id="JARK01001568">
    <property type="protein sequence ID" value="EYB89434.1"/>
    <property type="molecule type" value="Genomic_DNA"/>
</dbReference>
<evidence type="ECO:0000256" key="1">
    <source>
        <dbReference type="SAM" id="MobiDB-lite"/>
    </source>
</evidence>
<comment type="caution">
    <text evidence="2">The sequence shown here is derived from an EMBL/GenBank/DDBJ whole genome shotgun (WGS) entry which is preliminary data.</text>
</comment>
<keyword evidence="3" id="KW-1185">Reference proteome</keyword>
<proteinExistence type="predicted"/>
<feature type="region of interest" description="Disordered" evidence="1">
    <location>
        <begin position="63"/>
        <end position="114"/>
    </location>
</feature>
<sequence length="140" mass="15590">MLKVVLFRLSPARLHPLIQKIAAISSWMSSSSLPSIAVRVLMGEFSSRGFFVLLLVSRWPLNAGAKSSSSSHLAQGQPTYKNHRRPPGREPPALGRRFPSEYLPGRRDDTLFSRDNPTNPLIILGAALHPRHRHGIDDVH</sequence>
<protein>
    <submittedName>
        <fullName evidence="2">Uncharacterized protein</fullName>
    </submittedName>
</protein>
<dbReference type="Proteomes" id="UP000024635">
    <property type="component" value="Unassembled WGS sequence"/>
</dbReference>
<dbReference type="AlphaFoldDB" id="A0A016SGL1"/>
<feature type="compositionally biased region" description="Polar residues" evidence="1">
    <location>
        <begin position="65"/>
        <end position="80"/>
    </location>
</feature>
<organism evidence="2 3">
    <name type="scientific">Ancylostoma ceylanicum</name>
    <dbReference type="NCBI Taxonomy" id="53326"/>
    <lineage>
        <taxon>Eukaryota</taxon>
        <taxon>Metazoa</taxon>
        <taxon>Ecdysozoa</taxon>
        <taxon>Nematoda</taxon>
        <taxon>Chromadorea</taxon>
        <taxon>Rhabditida</taxon>
        <taxon>Rhabditina</taxon>
        <taxon>Rhabditomorpha</taxon>
        <taxon>Strongyloidea</taxon>
        <taxon>Ancylostomatidae</taxon>
        <taxon>Ancylostomatinae</taxon>
        <taxon>Ancylostoma</taxon>
    </lineage>
</organism>
<gene>
    <name evidence="2" type="primary">Acey_s0232.g3053</name>
    <name evidence="2" type="ORF">Y032_0232g3053</name>
</gene>